<evidence type="ECO:0000313" key="2">
    <source>
        <dbReference type="EMBL" id="TQD63240.1"/>
    </source>
</evidence>
<dbReference type="Gene3D" id="1.10.260.40">
    <property type="entry name" value="lambda repressor-like DNA-binding domains"/>
    <property type="match status" value="1"/>
</dbReference>
<dbReference type="AlphaFoldDB" id="A0A1Q8WL68"/>
<dbReference type="Gene3D" id="1.10.10.2910">
    <property type="match status" value="1"/>
</dbReference>
<dbReference type="Proteomes" id="UP000317942">
    <property type="component" value="Unassembled WGS sequence"/>
</dbReference>
<dbReference type="PANTHER" id="PTHR43236">
    <property type="entry name" value="ANTITOXIN HIGA1"/>
    <property type="match status" value="1"/>
</dbReference>
<dbReference type="CDD" id="cd00093">
    <property type="entry name" value="HTH_XRE"/>
    <property type="match status" value="1"/>
</dbReference>
<evidence type="ECO:0000313" key="3">
    <source>
        <dbReference type="Proteomes" id="UP000317942"/>
    </source>
</evidence>
<dbReference type="SMART" id="SM00530">
    <property type="entry name" value="HTH_XRE"/>
    <property type="match status" value="1"/>
</dbReference>
<comment type="similarity">
    <text evidence="1">Belongs to the short-chain fatty acyl-CoA assimilation regulator (ScfR) family.</text>
</comment>
<organism evidence="2 3">
    <name type="scientific">Actinomyces oris</name>
    <dbReference type="NCBI Taxonomy" id="544580"/>
    <lineage>
        <taxon>Bacteria</taxon>
        <taxon>Bacillati</taxon>
        <taxon>Actinomycetota</taxon>
        <taxon>Actinomycetes</taxon>
        <taxon>Actinomycetales</taxon>
        <taxon>Actinomycetaceae</taxon>
        <taxon>Actinomyces</taxon>
    </lineage>
</organism>
<dbReference type="OrthoDB" id="9794834at2"/>
<dbReference type="Pfam" id="PF01381">
    <property type="entry name" value="HTH_3"/>
    <property type="match status" value="1"/>
</dbReference>
<dbReference type="GO" id="GO:0003677">
    <property type="term" value="F:DNA binding"/>
    <property type="evidence" value="ECO:0007669"/>
    <property type="project" value="InterPro"/>
</dbReference>
<reference evidence="2 3" key="1">
    <citation type="submission" date="2019-06" db="EMBL/GenBank/DDBJ databases">
        <title>Draft genome sequence of Actinomyces oris CCUG 34288T.</title>
        <authorList>
            <person name="Salva-Serra F."/>
            <person name="Cardew S."/>
            <person name="Moore E."/>
        </authorList>
    </citation>
    <scope>NUCLEOTIDE SEQUENCE [LARGE SCALE GENOMIC DNA]</scope>
    <source>
        <strain evidence="2 3">CCUG 34288</strain>
    </source>
</reference>
<dbReference type="Pfam" id="PF06114">
    <property type="entry name" value="Peptidase_M78"/>
    <property type="match status" value="1"/>
</dbReference>
<comment type="caution">
    <text evidence="2">The sequence shown here is derived from an EMBL/GenBank/DDBJ whole genome shotgun (WGS) entry which is preliminary data.</text>
</comment>
<dbReference type="InterPro" id="IPR052345">
    <property type="entry name" value="Rad_response_metalloprotease"/>
</dbReference>
<sequence>MTTYAAHPDYVVPTGDFIEEWMEEEGINTAELARRLDVSRKHVSELLRGKAPLSHDMALRLENTTGVPARIWNLHETGYQAALARQAADAKLIAQYDRAKEFPLGYLRKHSFITAPARDKAGTVRGLLQFFGISSIDSFQTTWKQGAVAYRRSAVGRDNTNHLATWLRAAERSYELDDLPDYNRSKLEETLPEIRALTVADPAQAILKAQALLRECGVALALIPAVPGLGIHGATRWIQEHPLIQLSALWKADDQLWFTLFHEIAHVLLHDPRGLFLSNEHGSAEEEADAYASHLLVPEAYVGRLPRRRDLDEVRALAEELGIAPSIVLGQAQHRTGDYAWGHSLKRKVTITDLAA</sequence>
<accession>A0A1Q8WL68</accession>
<proteinExistence type="inferred from homology"/>
<name>A0A1Q8WL68_9ACTO</name>
<protein>
    <submittedName>
        <fullName evidence="2">ImmA/IrrE family metallo-endopeptidase</fullName>
    </submittedName>
</protein>
<dbReference type="InterPro" id="IPR010982">
    <property type="entry name" value="Lambda_DNA-bd_dom_sf"/>
</dbReference>
<dbReference type="SUPFAM" id="SSF47413">
    <property type="entry name" value="lambda repressor-like DNA-binding domains"/>
    <property type="match status" value="1"/>
</dbReference>
<dbReference type="PANTHER" id="PTHR43236:SF1">
    <property type="entry name" value="BLL7220 PROTEIN"/>
    <property type="match status" value="1"/>
</dbReference>
<gene>
    <name evidence="2" type="ORF">FK267_01240</name>
</gene>
<dbReference type="InterPro" id="IPR010359">
    <property type="entry name" value="IrrE_HExxH"/>
</dbReference>
<dbReference type="GeneID" id="64213896"/>
<dbReference type="RefSeq" id="WP_075379533.1">
    <property type="nucleotide sequence ID" value="NZ_CP066060.1"/>
</dbReference>
<dbReference type="EMBL" id="VICC01000001">
    <property type="protein sequence ID" value="TQD63240.1"/>
    <property type="molecule type" value="Genomic_DNA"/>
</dbReference>
<dbReference type="PROSITE" id="PS50943">
    <property type="entry name" value="HTH_CROC1"/>
    <property type="match status" value="1"/>
</dbReference>
<dbReference type="InterPro" id="IPR001387">
    <property type="entry name" value="Cro/C1-type_HTH"/>
</dbReference>
<evidence type="ECO:0000256" key="1">
    <source>
        <dbReference type="ARBA" id="ARBA00007227"/>
    </source>
</evidence>